<dbReference type="InterPro" id="IPR041495">
    <property type="entry name" value="Mub_B2"/>
</dbReference>
<keyword evidence="4 7" id="KW-0732">Signal</keyword>
<sequence length="668" mass="73384">MLKRLMTIMAVFLLTGVSTVQTFADEVQPESNKYVKSIDLTDVTNSAAKQYSVDDMMRVTWTFDIPTGEKIQAGEKTKFFVPLNFSIDKTTGIPGADRNGAKDSTDPDTGKVLGKTTVEDHYVVITWNENGAALINTQGVRGTTDALVGWNLPDKKHETKNVPINWGTDGSVTVPTAPTVVPSDPTPAPVTPDSKNNFTMNKSGDFTKSNDPGYMYWMVRLNGVQKTLTNAVLTDTMGAGQTLATNKIFKVYTYDIDKDGEWVNQQEVYPQPKMVPVYSQDGKDITGFTIDLGTIDKPTTVFYYTKYDYQNTADGTAFTNSASLKATETTDSAVDVPTAHKYFDYKTIINPHGRPNESDLKRVITHTTHYRDRQGNKLHDDTVQTITYTRDGNLDENGHFQATSDWTATPSSTFAAVSDTKIKGYKVVDDSENKALATKADSSSSESTIYYDRDVTPVTPDNPHGHGSDVEKTITHITHYLDRAGHKVHDDTVQVIVYKRAGELDADGHFTATSDWKAEPSDTFAAVELPTIDGYKVVNDSENKALLTTVDSSDSESTIVYDKMAAPVPDVNPSPNVPDTPTPDVEPTPSVPNQPIPSVNPARHHPGPFSLPATSEKGVVEESSVVESQPLPETGKIEKNQQNGWSIVLISILGMTSLFWRKSRQKKN</sequence>
<evidence type="ECO:0000313" key="10">
    <source>
        <dbReference type="EMBL" id="SFB82480.1"/>
    </source>
</evidence>
<proteinExistence type="predicted"/>
<evidence type="ECO:0000313" key="11">
    <source>
        <dbReference type="Proteomes" id="UP000199376"/>
    </source>
</evidence>
<keyword evidence="10" id="KW-0176">Collagen</keyword>
<gene>
    <name evidence="10" type="ORF">SAMN05660453_0316</name>
</gene>
<evidence type="ECO:0000256" key="7">
    <source>
        <dbReference type="SAM" id="SignalP"/>
    </source>
</evidence>
<dbReference type="RefSeq" id="WP_091501365.1">
    <property type="nucleotide sequence ID" value="NZ_FOLI01000001.1"/>
</dbReference>
<evidence type="ECO:0000256" key="5">
    <source>
        <dbReference type="ARBA" id="ARBA00023088"/>
    </source>
</evidence>
<feature type="compositionally biased region" description="Pro residues" evidence="6">
    <location>
        <begin position="570"/>
        <end position="595"/>
    </location>
</feature>
<dbReference type="STRING" id="283737.SAMN05660453_0316"/>
<dbReference type="GO" id="GO:0005518">
    <property type="term" value="F:collagen binding"/>
    <property type="evidence" value="ECO:0007669"/>
    <property type="project" value="InterPro"/>
</dbReference>
<dbReference type="Pfam" id="PF05737">
    <property type="entry name" value="Collagen_bind"/>
    <property type="match status" value="1"/>
</dbReference>
<evidence type="ECO:0000256" key="4">
    <source>
        <dbReference type="ARBA" id="ARBA00022729"/>
    </source>
</evidence>
<keyword evidence="5" id="KW-0572">Peptidoglycan-anchor</keyword>
<feature type="domain" description="Mub B2-like" evidence="9">
    <location>
        <begin position="468"/>
        <end position="563"/>
    </location>
</feature>
<feature type="domain" description="Collagen binding" evidence="8">
    <location>
        <begin position="200"/>
        <end position="332"/>
    </location>
</feature>
<evidence type="ECO:0000256" key="6">
    <source>
        <dbReference type="SAM" id="MobiDB-lite"/>
    </source>
</evidence>
<dbReference type="GO" id="GO:0007155">
    <property type="term" value="P:cell adhesion"/>
    <property type="evidence" value="ECO:0007669"/>
    <property type="project" value="InterPro"/>
</dbReference>
<dbReference type="SUPFAM" id="SSF49401">
    <property type="entry name" value="Bacterial adhesins"/>
    <property type="match status" value="1"/>
</dbReference>
<dbReference type="Gene3D" id="2.60.40.1280">
    <property type="match status" value="1"/>
</dbReference>
<accession>A0A1I1EBX3</accession>
<keyword evidence="3" id="KW-0964">Secreted</keyword>
<dbReference type="InterPro" id="IPR011252">
    <property type="entry name" value="Fibrogen-bd_dom1"/>
</dbReference>
<feature type="region of interest" description="Disordered" evidence="6">
    <location>
        <begin position="178"/>
        <end position="204"/>
    </location>
</feature>
<dbReference type="AlphaFoldDB" id="A0A1I1EBX3"/>
<feature type="region of interest" description="Disordered" evidence="6">
    <location>
        <begin position="566"/>
        <end position="614"/>
    </location>
</feature>
<evidence type="ECO:0000259" key="8">
    <source>
        <dbReference type="Pfam" id="PF05737"/>
    </source>
</evidence>
<feature type="chain" id="PRO_5011600409" evidence="7">
    <location>
        <begin position="25"/>
        <end position="668"/>
    </location>
</feature>
<feature type="compositionally biased region" description="Polar residues" evidence="6">
    <location>
        <begin position="194"/>
        <end position="204"/>
    </location>
</feature>
<evidence type="ECO:0000256" key="3">
    <source>
        <dbReference type="ARBA" id="ARBA00022525"/>
    </source>
</evidence>
<protein>
    <submittedName>
        <fullName evidence="10">Collagen binding domain-containing protein</fullName>
    </submittedName>
</protein>
<dbReference type="Proteomes" id="UP000199376">
    <property type="component" value="Unassembled WGS sequence"/>
</dbReference>
<keyword evidence="11" id="KW-1185">Reference proteome</keyword>
<evidence type="ECO:0000259" key="9">
    <source>
        <dbReference type="Pfam" id="PF17966"/>
    </source>
</evidence>
<keyword evidence="2" id="KW-0134">Cell wall</keyword>
<feature type="domain" description="Mub B2-like" evidence="9">
    <location>
        <begin position="357"/>
        <end position="453"/>
    </location>
</feature>
<dbReference type="EMBL" id="FOLI01000001">
    <property type="protein sequence ID" value="SFB82480.1"/>
    <property type="molecule type" value="Genomic_DNA"/>
</dbReference>
<name>A0A1I1EBX3_9LACO</name>
<evidence type="ECO:0000256" key="2">
    <source>
        <dbReference type="ARBA" id="ARBA00022512"/>
    </source>
</evidence>
<comment type="subcellular location">
    <subcellularLocation>
        <location evidence="1">Secreted</location>
        <location evidence="1">Cell wall</location>
    </subcellularLocation>
</comment>
<organism evidence="10 11">
    <name type="scientific">Fructobacillus durionis</name>
    <dbReference type="NCBI Taxonomy" id="283737"/>
    <lineage>
        <taxon>Bacteria</taxon>
        <taxon>Bacillati</taxon>
        <taxon>Bacillota</taxon>
        <taxon>Bacilli</taxon>
        <taxon>Lactobacillales</taxon>
        <taxon>Lactobacillaceae</taxon>
        <taxon>Fructobacillus</taxon>
    </lineage>
</organism>
<evidence type="ECO:0000256" key="1">
    <source>
        <dbReference type="ARBA" id="ARBA00004191"/>
    </source>
</evidence>
<dbReference type="InterPro" id="IPR008456">
    <property type="entry name" value="Collagen-bd_dom"/>
</dbReference>
<feature type="compositionally biased region" description="Basic and acidic residues" evidence="6">
    <location>
        <begin position="99"/>
        <end position="109"/>
    </location>
</feature>
<reference evidence="11" key="1">
    <citation type="submission" date="2016-10" db="EMBL/GenBank/DDBJ databases">
        <authorList>
            <person name="Varghese N."/>
            <person name="Submissions S."/>
        </authorList>
    </citation>
    <scope>NUCLEOTIDE SEQUENCE [LARGE SCALE GENOMIC DNA]</scope>
    <source>
        <strain evidence="11">DSM 19113</strain>
    </source>
</reference>
<dbReference type="Pfam" id="PF17966">
    <property type="entry name" value="Muc_B2"/>
    <property type="match status" value="2"/>
</dbReference>
<feature type="region of interest" description="Disordered" evidence="6">
    <location>
        <begin position="92"/>
        <end position="113"/>
    </location>
</feature>
<dbReference type="InterPro" id="IPR008966">
    <property type="entry name" value="Adhesion_dom_sf"/>
</dbReference>
<feature type="signal peptide" evidence="7">
    <location>
        <begin position="1"/>
        <end position="24"/>
    </location>
</feature>
<dbReference type="Gene3D" id="2.60.40.4300">
    <property type="match status" value="2"/>
</dbReference>
<dbReference type="OrthoDB" id="1744455at2"/>